<name>A0A2U1ZVA2_9MICO</name>
<feature type="transmembrane region" description="Helical" evidence="6">
    <location>
        <begin position="163"/>
        <end position="184"/>
    </location>
</feature>
<keyword evidence="3 6" id="KW-0812">Transmembrane</keyword>
<evidence type="ECO:0000259" key="7">
    <source>
        <dbReference type="Pfam" id="PF00892"/>
    </source>
</evidence>
<feature type="transmembrane region" description="Helical" evidence="6">
    <location>
        <begin position="255"/>
        <end position="275"/>
    </location>
</feature>
<proteinExistence type="inferred from homology"/>
<evidence type="ECO:0000256" key="2">
    <source>
        <dbReference type="ARBA" id="ARBA00007362"/>
    </source>
</evidence>
<comment type="caution">
    <text evidence="8">The sequence shown here is derived from an EMBL/GenBank/DDBJ whole genome shotgun (WGS) entry which is preliminary data.</text>
</comment>
<keyword evidence="4 6" id="KW-1133">Transmembrane helix</keyword>
<feature type="transmembrane region" description="Helical" evidence="6">
    <location>
        <begin position="281"/>
        <end position="299"/>
    </location>
</feature>
<keyword evidence="9" id="KW-1185">Reference proteome</keyword>
<feature type="transmembrane region" description="Helical" evidence="6">
    <location>
        <begin position="225"/>
        <end position="243"/>
    </location>
</feature>
<comment type="subcellular location">
    <subcellularLocation>
        <location evidence="1">Membrane</location>
        <topology evidence="1">Multi-pass membrane protein</topology>
    </subcellularLocation>
</comment>
<gene>
    <name evidence="8" type="ORF">C8046_09510</name>
</gene>
<feature type="transmembrane region" description="Helical" evidence="6">
    <location>
        <begin position="132"/>
        <end position="151"/>
    </location>
</feature>
<dbReference type="Pfam" id="PF00892">
    <property type="entry name" value="EamA"/>
    <property type="match status" value="1"/>
</dbReference>
<dbReference type="PANTHER" id="PTHR32322">
    <property type="entry name" value="INNER MEMBRANE TRANSPORTER"/>
    <property type="match status" value="1"/>
</dbReference>
<accession>A0A2U1ZVA2</accession>
<feature type="transmembrane region" description="Helical" evidence="6">
    <location>
        <begin position="21"/>
        <end position="45"/>
    </location>
</feature>
<comment type="similarity">
    <text evidence="2">Belongs to the EamA transporter family.</text>
</comment>
<evidence type="ECO:0000256" key="5">
    <source>
        <dbReference type="ARBA" id="ARBA00023136"/>
    </source>
</evidence>
<evidence type="ECO:0000256" key="3">
    <source>
        <dbReference type="ARBA" id="ARBA00022692"/>
    </source>
</evidence>
<dbReference type="RefSeq" id="WP_109229234.1">
    <property type="nucleotide sequence ID" value="NZ_PYHR01000002.1"/>
</dbReference>
<feature type="transmembrane region" description="Helical" evidence="6">
    <location>
        <begin position="51"/>
        <end position="69"/>
    </location>
</feature>
<evidence type="ECO:0000313" key="8">
    <source>
        <dbReference type="EMBL" id="PWD50852.1"/>
    </source>
</evidence>
<keyword evidence="5 6" id="KW-0472">Membrane</keyword>
<dbReference type="EMBL" id="PYHR01000002">
    <property type="protein sequence ID" value="PWD50852.1"/>
    <property type="molecule type" value="Genomic_DNA"/>
</dbReference>
<evidence type="ECO:0000256" key="1">
    <source>
        <dbReference type="ARBA" id="ARBA00004141"/>
    </source>
</evidence>
<dbReference type="Proteomes" id="UP000245166">
    <property type="component" value="Unassembled WGS sequence"/>
</dbReference>
<dbReference type="GO" id="GO:0016020">
    <property type="term" value="C:membrane"/>
    <property type="evidence" value="ECO:0007669"/>
    <property type="project" value="UniProtKB-SubCell"/>
</dbReference>
<dbReference type="SUPFAM" id="SSF103481">
    <property type="entry name" value="Multidrug resistance efflux transporter EmrE"/>
    <property type="match status" value="1"/>
</dbReference>
<organism evidence="8 9">
    <name type="scientific">Serinibacter arcticus</name>
    <dbReference type="NCBI Taxonomy" id="1655435"/>
    <lineage>
        <taxon>Bacteria</taxon>
        <taxon>Bacillati</taxon>
        <taxon>Actinomycetota</taxon>
        <taxon>Actinomycetes</taxon>
        <taxon>Micrococcales</taxon>
        <taxon>Beutenbergiaceae</taxon>
        <taxon>Serinibacter</taxon>
    </lineage>
</organism>
<dbReference type="OrthoDB" id="9815120at2"/>
<feature type="transmembrane region" description="Helical" evidence="6">
    <location>
        <begin position="196"/>
        <end position="219"/>
    </location>
</feature>
<dbReference type="AlphaFoldDB" id="A0A2U1ZVA2"/>
<evidence type="ECO:0000256" key="4">
    <source>
        <dbReference type="ARBA" id="ARBA00022989"/>
    </source>
</evidence>
<dbReference type="InterPro" id="IPR037185">
    <property type="entry name" value="EmrE-like"/>
</dbReference>
<dbReference type="PANTHER" id="PTHR32322:SF2">
    <property type="entry name" value="EAMA DOMAIN-CONTAINING PROTEIN"/>
    <property type="match status" value="1"/>
</dbReference>
<feature type="domain" description="EamA" evidence="7">
    <location>
        <begin position="167"/>
        <end position="296"/>
    </location>
</feature>
<feature type="transmembrane region" description="Helical" evidence="6">
    <location>
        <begin position="81"/>
        <end position="99"/>
    </location>
</feature>
<protein>
    <submittedName>
        <fullName evidence="8">EamA family transporter</fullName>
    </submittedName>
</protein>
<sequence>MDPVTTPPPALAIAHGGGGTGVGALMVVGSCVSLQFGAAFAAQLFPVLGPGGTTLLRLGIAAIVLLAVFRPRVRTWARAQWLAVGALGLALAGMNGAFYASIARIPLGIAVTIEFLGPLVLAAALTRRWRDTVWVLVAGAGIVALGLGHPGESDGGDGPVGGLDPVGVVLALVAAAFWAAYILANARVSARVPGMGGLAVAMVVATAAVAPLGGGAVGVVTEPHLLLIAAGTAALASVIPYTLELAALRRLPARAFSILLSLEPAVACLAGFLLLSQTLTWVQALAVAVVVAASVGSTLSSRGNPPTPPTPVTP</sequence>
<evidence type="ECO:0000256" key="6">
    <source>
        <dbReference type="SAM" id="Phobius"/>
    </source>
</evidence>
<dbReference type="InterPro" id="IPR000620">
    <property type="entry name" value="EamA_dom"/>
</dbReference>
<dbReference type="InterPro" id="IPR050638">
    <property type="entry name" value="AA-Vitamin_Transporters"/>
</dbReference>
<reference evidence="8 9" key="1">
    <citation type="submission" date="2018-03" db="EMBL/GenBank/DDBJ databases">
        <title>Genome assembly of novel Miniimonas species PCH200.</title>
        <authorList>
            <person name="Thakur V."/>
            <person name="Kumar V."/>
            <person name="Singh D."/>
        </authorList>
    </citation>
    <scope>NUCLEOTIDE SEQUENCE [LARGE SCALE GENOMIC DNA]</scope>
    <source>
        <strain evidence="8 9">PCH200</strain>
    </source>
</reference>
<feature type="transmembrane region" description="Helical" evidence="6">
    <location>
        <begin position="105"/>
        <end position="125"/>
    </location>
</feature>
<evidence type="ECO:0000313" key="9">
    <source>
        <dbReference type="Proteomes" id="UP000245166"/>
    </source>
</evidence>